<dbReference type="SUPFAM" id="SSF55729">
    <property type="entry name" value="Acyl-CoA N-acyltransferases (Nat)"/>
    <property type="match status" value="1"/>
</dbReference>
<sequence length="156" mass="17938">MIRYRRPNQDDPIIYRLIETELVPYSHLSKGDLDAVRKDLPIRMSRGVTLVVSPAYEDDPCAFIHFMIHGDLLYIDMMAVAPAQQRKRHGKTLLSQAESFAASRGCSRAKVMVDAGNERARLFYQKLGYEITRFIPMSLCYEMNKSLRSNQPARLI</sequence>
<dbReference type="Gene3D" id="3.40.630.30">
    <property type="match status" value="1"/>
</dbReference>
<dbReference type="RefSeq" id="WP_127200586.1">
    <property type="nucleotide sequence ID" value="NZ_RZNX01000010.1"/>
</dbReference>
<evidence type="ECO:0000256" key="2">
    <source>
        <dbReference type="ARBA" id="ARBA00023315"/>
    </source>
</evidence>
<dbReference type="Proteomes" id="UP000272464">
    <property type="component" value="Unassembled WGS sequence"/>
</dbReference>
<dbReference type="EMBL" id="RZNX01000010">
    <property type="protein sequence ID" value="RUT28447.1"/>
    <property type="molecule type" value="Genomic_DNA"/>
</dbReference>
<evidence type="ECO:0000313" key="4">
    <source>
        <dbReference type="EMBL" id="RUT28447.1"/>
    </source>
</evidence>
<reference evidence="4 5" key="1">
    <citation type="submission" date="2018-12" db="EMBL/GenBank/DDBJ databases">
        <authorList>
            <person name="Sun L."/>
            <person name="Chen Z."/>
        </authorList>
    </citation>
    <scope>NUCLEOTIDE SEQUENCE [LARGE SCALE GENOMIC DNA]</scope>
    <source>
        <strain evidence="4 5">3-5-3</strain>
    </source>
</reference>
<name>A0A433X300_9BACL</name>
<dbReference type="PANTHER" id="PTHR43420">
    <property type="entry name" value="ACETYLTRANSFERASE"/>
    <property type="match status" value="1"/>
</dbReference>
<keyword evidence="1 4" id="KW-0808">Transferase</keyword>
<comment type="caution">
    <text evidence="4">The sequence shown here is derived from an EMBL/GenBank/DDBJ whole genome shotgun (WGS) entry which is preliminary data.</text>
</comment>
<evidence type="ECO:0000259" key="3">
    <source>
        <dbReference type="PROSITE" id="PS51186"/>
    </source>
</evidence>
<dbReference type="AlphaFoldDB" id="A0A433X300"/>
<dbReference type="CDD" id="cd04301">
    <property type="entry name" value="NAT_SF"/>
    <property type="match status" value="1"/>
</dbReference>
<evidence type="ECO:0000313" key="5">
    <source>
        <dbReference type="Proteomes" id="UP000272464"/>
    </source>
</evidence>
<dbReference type="Pfam" id="PF00583">
    <property type="entry name" value="Acetyltransf_1"/>
    <property type="match status" value="1"/>
</dbReference>
<gene>
    <name evidence="4" type="ORF">EJP77_17690</name>
</gene>
<dbReference type="InterPro" id="IPR000182">
    <property type="entry name" value="GNAT_dom"/>
</dbReference>
<protein>
    <submittedName>
        <fullName evidence="4">GNAT family N-acetyltransferase</fullName>
    </submittedName>
</protein>
<dbReference type="GO" id="GO:0016747">
    <property type="term" value="F:acyltransferase activity, transferring groups other than amino-acyl groups"/>
    <property type="evidence" value="ECO:0007669"/>
    <property type="project" value="InterPro"/>
</dbReference>
<dbReference type="OrthoDB" id="2638380at2"/>
<dbReference type="PROSITE" id="PS51186">
    <property type="entry name" value="GNAT"/>
    <property type="match status" value="1"/>
</dbReference>
<dbReference type="InterPro" id="IPR050680">
    <property type="entry name" value="YpeA/RimI_acetyltransf"/>
</dbReference>
<keyword evidence="5" id="KW-1185">Reference proteome</keyword>
<keyword evidence="2" id="KW-0012">Acyltransferase</keyword>
<organism evidence="4 5">
    <name type="scientific">Paenibacillus zeisoli</name>
    <dbReference type="NCBI Taxonomy" id="2496267"/>
    <lineage>
        <taxon>Bacteria</taxon>
        <taxon>Bacillati</taxon>
        <taxon>Bacillota</taxon>
        <taxon>Bacilli</taxon>
        <taxon>Bacillales</taxon>
        <taxon>Paenibacillaceae</taxon>
        <taxon>Paenibacillus</taxon>
    </lineage>
</organism>
<proteinExistence type="predicted"/>
<accession>A0A433X300</accession>
<evidence type="ECO:0000256" key="1">
    <source>
        <dbReference type="ARBA" id="ARBA00022679"/>
    </source>
</evidence>
<dbReference type="InterPro" id="IPR016181">
    <property type="entry name" value="Acyl_CoA_acyltransferase"/>
</dbReference>
<feature type="domain" description="N-acetyltransferase" evidence="3">
    <location>
        <begin position="1"/>
        <end position="148"/>
    </location>
</feature>